<gene>
    <name evidence="1" type="ORF">Krac_0893</name>
</gene>
<dbReference type="AlphaFoldDB" id="D6U5P3"/>
<accession>D6U5P3</accession>
<reference evidence="1 2" key="1">
    <citation type="journal article" date="2011" name="Stand. Genomic Sci.">
        <title>Non-contiguous finished genome sequence and contextual data of the filamentous soil bacterium Ktedonobacter racemifer type strain (SOSP1-21).</title>
        <authorList>
            <person name="Chang Y.J."/>
            <person name="Land M."/>
            <person name="Hauser L."/>
            <person name="Chertkov O."/>
            <person name="Del Rio T.G."/>
            <person name="Nolan M."/>
            <person name="Copeland A."/>
            <person name="Tice H."/>
            <person name="Cheng J.F."/>
            <person name="Lucas S."/>
            <person name="Han C."/>
            <person name="Goodwin L."/>
            <person name="Pitluck S."/>
            <person name="Ivanova N."/>
            <person name="Ovchinikova G."/>
            <person name="Pati A."/>
            <person name="Chen A."/>
            <person name="Palaniappan K."/>
            <person name="Mavromatis K."/>
            <person name="Liolios K."/>
            <person name="Brettin T."/>
            <person name="Fiebig A."/>
            <person name="Rohde M."/>
            <person name="Abt B."/>
            <person name="Goker M."/>
            <person name="Detter J.C."/>
            <person name="Woyke T."/>
            <person name="Bristow J."/>
            <person name="Eisen J.A."/>
            <person name="Markowitz V."/>
            <person name="Hugenholtz P."/>
            <person name="Kyrpides N.C."/>
            <person name="Klenk H.P."/>
            <person name="Lapidus A."/>
        </authorList>
    </citation>
    <scope>NUCLEOTIDE SEQUENCE [LARGE SCALE GENOMIC DNA]</scope>
    <source>
        <strain evidence="2">DSM 44963</strain>
    </source>
</reference>
<protein>
    <submittedName>
        <fullName evidence="1">Uncharacterized protein</fullName>
    </submittedName>
</protein>
<dbReference type="EMBL" id="ADVG01000005">
    <property type="protein sequence ID" value="EFH80304.1"/>
    <property type="molecule type" value="Genomic_DNA"/>
</dbReference>
<evidence type="ECO:0000313" key="2">
    <source>
        <dbReference type="Proteomes" id="UP000004508"/>
    </source>
</evidence>
<sequence length="63" mass="7101">MKLTHILIGKPHIPKQESGPLMKLTHIMSKFFLTHIVSVAAKTFGKSHSSLFLIFQNVSRLTI</sequence>
<evidence type="ECO:0000313" key="1">
    <source>
        <dbReference type="EMBL" id="EFH80304.1"/>
    </source>
</evidence>
<name>D6U5P3_KTERA</name>
<dbReference type="InParanoid" id="D6U5P3"/>
<proteinExistence type="predicted"/>
<comment type="caution">
    <text evidence="1">The sequence shown here is derived from an EMBL/GenBank/DDBJ whole genome shotgun (WGS) entry which is preliminary data.</text>
</comment>
<dbReference type="Proteomes" id="UP000004508">
    <property type="component" value="Unassembled WGS sequence"/>
</dbReference>
<keyword evidence="2" id="KW-1185">Reference proteome</keyword>
<organism evidence="1 2">
    <name type="scientific">Ktedonobacter racemifer DSM 44963</name>
    <dbReference type="NCBI Taxonomy" id="485913"/>
    <lineage>
        <taxon>Bacteria</taxon>
        <taxon>Bacillati</taxon>
        <taxon>Chloroflexota</taxon>
        <taxon>Ktedonobacteria</taxon>
        <taxon>Ktedonobacterales</taxon>
        <taxon>Ktedonobacteraceae</taxon>
        <taxon>Ktedonobacter</taxon>
    </lineage>
</organism>